<dbReference type="Pfam" id="PF12680">
    <property type="entry name" value="SnoaL_2"/>
    <property type="match status" value="1"/>
</dbReference>
<dbReference type="SUPFAM" id="SSF54427">
    <property type="entry name" value="NTF2-like"/>
    <property type="match status" value="1"/>
</dbReference>
<evidence type="ECO:0000313" key="2">
    <source>
        <dbReference type="EMBL" id="GAA5082077.1"/>
    </source>
</evidence>
<name>A0ABP9LTW0_9RHOB</name>
<dbReference type="NCBIfam" id="TIGR02096">
    <property type="entry name" value="ketosteroid isomerase-related protein"/>
    <property type="match status" value="1"/>
</dbReference>
<sequence length="138" mass="15124">MSEAMEAARALVTRYYAAFNTGDVEGMVACLSPEVAHHVNEGGVRVGHEKFRDFCAHMNRCYAEELTDIVVMAHPDGARAAAEFTVNGRYLVTDDGLPEAKGQAYVLPAGGFFSIEGGLITRVVTYYNLADWMRQVSE</sequence>
<dbReference type="Proteomes" id="UP001499910">
    <property type="component" value="Unassembled WGS sequence"/>
</dbReference>
<evidence type="ECO:0000259" key="1">
    <source>
        <dbReference type="Pfam" id="PF12680"/>
    </source>
</evidence>
<dbReference type="RefSeq" id="WP_259555177.1">
    <property type="nucleotide sequence ID" value="NZ_BAABHW010000009.1"/>
</dbReference>
<keyword evidence="2" id="KW-0413">Isomerase</keyword>
<accession>A0ABP9LTW0</accession>
<proteinExistence type="predicted"/>
<evidence type="ECO:0000313" key="3">
    <source>
        <dbReference type="Proteomes" id="UP001499910"/>
    </source>
</evidence>
<dbReference type="Gene3D" id="3.10.450.50">
    <property type="match status" value="1"/>
</dbReference>
<comment type="caution">
    <text evidence="2">The sequence shown here is derived from an EMBL/GenBank/DDBJ whole genome shotgun (WGS) entry which is preliminary data.</text>
</comment>
<feature type="domain" description="SnoaL-like" evidence="1">
    <location>
        <begin position="12"/>
        <end position="123"/>
    </location>
</feature>
<organism evidence="2 3">
    <name type="scientific">[Roseibacterium] beibuensis</name>
    <dbReference type="NCBI Taxonomy" id="1193142"/>
    <lineage>
        <taxon>Bacteria</taxon>
        <taxon>Pseudomonadati</taxon>
        <taxon>Pseudomonadota</taxon>
        <taxon>Alphaproteobacteria</taxon>
        <taxon>Rhodobacterales</taxon>
        <taxon>Roseobacteraceae</taxon>
        <taxon>Roseicyclus</taxon>
    </lineage>
</organism>
<dbReference type="InterPro" id="IPR011721">
    <property type="entry name" value="CHP02096"/>
</dbReference>
<dbReference type="InterPro" id="IPR032710">
    <property type="entry name" value="NTF2-like_dom_sf"/>
</dbReference>
<reference evidence="3" key="1">
    <citation type="journal article" date="2019" name="Int. J. Syst. Evol. Microbiol.">
        <title>The Global Catalogue of Microorganisms (GCM) 10K type strain sequencing project: providing services to taxonomists for standard genome sequencing and annotation.</title>
        <authorList>
            <consortium name="The Broad Institute Genomics Platform"/>
            <consortium name="The Broad Institute Genome Sequencing Center for Infectious Disease"/>
            <person name="Wu L."/>
            <person name="Ma J."/>
        </authorList>
    </citation>
    <scope>NUCLEOTIDE SEQUENCE [LARGE SCALE GENOMIC DNA]</scope>
    <source>
        <strain evidence="3">JCM 18015</strain>
    </source>
</reference>
<dbReference type="GO" id="GO:0016853">
    <property type="term" value="F:isomerase activity"/>
    <property type="evidence" value="ECO:0007669"/>
    <property type="project" value="UniProtKB-KW"/>
</dbReference>
<protein>
    <submittedName>
        <fullName evidence="2">Ketosteroid isomerase-related protein</fullName>
    </submittedName>
</protein>
<dbReference type="EMBL" id="BAABHW010000009">
    <property type="protein sequence ID" value="GAA5082077.1"/>
    <property type="molecule type" value="Genomic_DNA"/>
</dbReference>
<gene>
    <name evidence="2" type="ORF">GCM10023209_37340</name>
</gene>
<dbReference type="InterPro" id="IPR037401">
    <property type="entry name" value="SnoaL-like"/>
</dbReference>
<keyword evidence="3" id="KW-1185">Reference proteome</keyword>